<evidence type="ECO:0000256" key="8">
    <source>
        <dbReference type="ARBA" id="ARBA00023034"/>
    </source>
</evidence>
<keyword evidence="9" id="KW-0472">Membrane</keyword>
<keyword evidence="12" id="KW-1185">Reference proteome</keyword>
<dbReference type="GO" id="GO:0000139">
    <property type="term" value="C:Golgi membrane"/>
    <property type="evidence" value="ECO:0007669"/>
    <property type="project" value="UniProtKB-SubCell"/>
</dbReference>
<keyword evidence="3 10" id="KW-0328">Glycosyltransferase</keyword>
<reference evidence="11 12" key="1">
    <citation type="submission" date="2024-01" db="EMBL/GenBank/DDBJ databases">
        <title>The genome of the rayed Mediterranean limpet Patella caerulea (Linnaeus, 1758).</title>
        <authorList>
            <person name="Anh-Thu Weber A."/>
            <person name="Halstead-Nussloch G."/>
        </authorList>
    </citation>
    <scope>NUCLEOTIDE SEQUENCE [LARGE SCALE GENOMIC DNA]</scope>
    <source>
        <strain evidence="11">AATW-2023a</strain>
        <tissue evidence="11">Whole specimen</tissue>
    </source>
</reference>
<comment type="caution">
    <text evidence="11">The sequence shown here is derived from an EMBL/GenBank/DDBJ whole genome shotgun (WGS) entry which is preliminary data.</text>
</comment>
<evidence type="ECO:0000256" key="1">
    <source>
        <dbReference type="ARBA" id="ARBA00004323"/>
    </source>
</evidence>
<evidence type="ECO:0000313" key="11">
    <source>
        <dbReference type="EMBL" id="KAK6167994.1"/>
    </source>
</evidence>
<organism evidence="11 12">
    <name type="scientific">Patella caerulea</name>
    <name type="common">Rayed Mediterranean limpet</name>
    <dbReference type="NCBI Taxonomy" id="87958"/>
    <lineage>
        <taxon>Eukaryota</taxon>
        <taxon>Metazoa</taxon>
        <taxon>Spiralia</taxon>
        <taxon>Lophotrochozoa</taxon>
        <taxon>Mollusca</taxon>
        <taxon>Gastropoda</taxon>
        <taxon>Patellogastropoda</taxon>
        <taxon>Patelloidea</taxon>
        <taxon>Patellidae</taxon>
        <taxon>Patella</taxon>
    </lineage>
</organism>
<dbReference type="EC" id="2.4.1.-" evidence="10"/>
<dbReference type="Pfam" id="PF01762">
    <property type="entry name" value="Galactosyl_T"/>
    <property type="match status" value="1"/>
</dbReference>
<keyword evidence="4" id="KW-0808">Transferase</keyword>
<evidence type="ECO:0000256" key="7">
    <source>
        <dbReference type="ARBA" id="ARBA00022989"/>
    </source>
</evidence>
<comment type="similarity">
    <text evidence="2 10">Belongs to the glycosyltransferase 31 family.</text>
</comment>
<comment type="subcellular location">
    <subcellularLocation>
        <location evidence="1 10">Golgi apparatus membrane</location>
        <topology evidence="1 10">Single-pass type II membrane protein</topology>
    </subcellularLocation>
</comment>
<accession>A0AAN8GGZ0</accession>
<dbReference type="PANTHER" id="PTHR11214:SF3">
    <property type="entry name" value="BETA-1,3-GALACTOSYLTRANSFERASE 6"/>
    <property type="match status" value="1"/>
</dbReference>
<dbReference type="Gene3D" id="3.90.550.50">
    <property type="match status" value="1"/>
</dbReference>
<evidence type="ECO:0000256" key="5">
    <source>
        <dbReference type="ARBA" id="ARBA00022692"/>
    </source>
</evidence>
<proteinExistence type="inferred from homology"/>
<protein>
    <recommendedName>
        <fullName evidence="10">Hexosyltransferase</fullName>
        <ecNumber evidence="10">2.4.1.-</ecNumber>
    </recommendedName>
</protein>
<keyword evidence="5" id="KW-0812">Transmembrane</keyword>
<dbReference type="EMBL" id="JAZGQO010000018">
    <property type="protein sequence ID" value="KAK6167994.1"/>
    <property type="molecule type" value="Genomic_DNA"/>
</dbReference>
<keyword evidence="6" id="KW-0735">Signal-anchor</keyword>
<evidence type="ECO:0000256" key="6">
    <source>
        <dbReference type="ARBA" id="ARBA00022968"/>
    </source>
</evidence>
<name>A0AAN8GGZ0_PATCE</name>
<dbReference type="GO" id="GO:0006493">
    <property type="term" value="P:protein O-linked glycosylation"/>
    <property type="evidence" value="ECO:0007669"/>
    <property type="project" value="TreeGrafter"/>
</dbReference>
<evidence type="ECO:0000256" key="10">
    <source>
        <dbReference type="RuleBase" id="RU363063"/>
    </source>
</evidence>
<dbReference type="GO" id="GO:0016758">
    <property type="term" value="F:hexosyltransferase activity"/>
    <property type="evidence" value="ECO:0007669"/>
    <property type="project" value="InterPro"/>
</dbReference>
<evidence type="ECO:0000256" key="9">
    <source>
        <dbReference type="ARBA" id="ARBA00023136"/>
    </source>
</evidence>
<dbReference type="PANTHER" id="PTHR11214">
    <property type="entry name" value="BETA-1,3-N-ACETYLGLUCOSAMINYLTRANSFERASE"/>
    <property type="match status" value="1"/>
</dbReference>
<gene>
    <name evidence="11" type="ORF">SNE40_021906</name>
</gene>
<evidence type="ECO:0000256" key="3">
    <source>
        <dbReference type="ARBA" id="ARBA00022676"/>
    </source>
</evidence>
<evidence type="ECO:0000256" key="4">
    <source>
        <dbReference type="ARBA" id="ARBA00022679"/>
    </source>
</evidence>
<keyword evidence="8 10" id="KW-0333">Golgi apparatus</keyword>
<dbReference type="InterPro" id="IPR002659">
    <property type="entry name" value="Glyco_trans_31"/>
</dbReference>
<evidence type="ECO:0000256" key="2">
    <source>
        <dbReference type="ARBA" id="ARBA00008661"/>
    </source>
</evidence>
<dbReference type="Proteomes" id="UP001347796">
    <property type="component" value="Unassembled WGS sequence"/>
</dbReference>
<evidence type="ECO:0000313" key="12">
    <source>
        <dbReference type="Proteomes" id="UP001347796"/>
    </source>
</evidence>
<keyword evidence="7" id="KW-1133">Transmembrane helix</keyword>
<sequence length="382" mass="43771">MSSKRLLSVVAYAGAIFMIYQILSYIHMWQTVQPIDQSFSELLKKEILQNYDLSNIASEEEMKNALNLILLKYALDSKSKNGKVDPVLNPALNNKGVDSGNGANPIFNGDYILNNVSVCPDNLEVIVVVHTAPDHFIRRQNIRTTYGSSTMFLPVNIRTVFLVGRVKTAEKQAVINTEYSRYGDIIQGNFIDAYHNLTYKAVMGLHWVSHYCSQAKYVVKLDDDVVFDMWRFLSMFHARNRFMSNSMYCYVRVDGKIHRKGKWEVPKEMFKGYSSYPFQHCIGFTVIYSGDIIPALYRASFKEPFFWLDDVYVTGILRIAAGGIQLNQHTRDNLLRPTLGGLQCLQELGRKCTYLSMGATEETFHATWHAVKRRSHNPLRKT</sequence>
<dbReference type="AlphaFoldDB" id="A0AAN8GGZ0"/>